<feature type="compositionally biased region" description="Basic and acidic residues" evidence="1">
    <location>
        <begin position="63"/>
        <end position="102"/>
    </location>
</feature>
<evidence type="ECO:0000313" key="2">
    <source>
        <dbReference type="EMBL" id="KAL0929142.1"/>
    </source>
</evidence>
<comment type="caution">
    <text evidence="2">The sequence shown here is derived from an EMBL/GenBank/DDBJ whole genome shotgun (WGS) entry which is preliminary data.</text>
</comment>
<dbReference type="AlphaFoldDB" id="A0ABD0WB72"/>
<gene>
    <name evidence="2" type="ORF">M5K25_001084</name>
</gene>
<evidence type="ECO:0000313" key="3">
    <source>
        <dbReference type="Proteomes" id="UP001552299"/>
    </source>
</evidence>
<accession>A0ABD0WB72</accession>
<name>A0ABD0WB72_DENTH</name>
<feature type="region of interest" description="Disordered" evidence="1">
    <location>
        <begin position="58"/>
        <end position="127"/>
    </location>
</feature>
<evidence type="ECO:0000256" key="1">
    <source>
        <dbReference type="SAM" id="MobiDB-lite"/>
    </source>
</evidence>
<sequence length="193" mass="22518">MPLLAKGSQLENIGLLIKQKRKRCMRRTNQVLLNFEIFSKLLHDCLVAIVAMRDFPTASDSNKPNHEQVGKHDPSNILLRKDKLKDESNDGKLKEGTGDRIHHLPLQSQPLHKRKRYRHRHHRRRRCRLQHATQKLRPEGRIVYLHVAVFLLPRIQIGKESKKMSRGTFSGRWRRKFMEASEQASLSREGSAA</sequence>
<feature type="compositionally biased region" description="Basic residues" evidence="1">
    <location>
        <begin position="111"/>
        <end position="127"/>
    </location>
</feature>
<protein>
    <submittedName>
        <fullName evidence="2">Uncharacterized protein</fullName>
    </submittedName>
</protein>
<keyword evidence="3" id="KW-1185">Reference proteome</keyword>
<reference evidence="2 3" key="1">
    <citation type="journal article" date="2024" name="Plant Biotechnol. J.">
        <title>Dendrobium thyrsiflorum genome and its molecular insights into genes involved in important horticultural traits.</title>
        <authorList>
            <person name="Chen B."/>
            <person name="Wang J.Y."/>
            <person name="Zheng P.J."/>
            <person name="Li K.L."/>
            <person name="Liang Y.M."/>
            <person name="Chen X.F."/>
            <person name="Zhang C."/>
            <person name="Zhao X."/>
            <person name="He X."/>
            <person name="Zhang G.Q."/>
            <person name="Liu Z.J."/>
            <person name="Xu Q."/>
        </authorList>
    </citation>
    <scope>NUCLEOTIDE SEQUENCE [LARGE SCALE GENOMIC DNA]</scope>
    <source>
        <strain evidence="2">GZMU011</strain>
    </source>
</reference>
<proteinExistence type="predicted"/>
<dbReference type="EMBL" id="JANQDX010000001">
    <property type="protein sequence ID" value="KAL0929142.1"/>
    <property type="molecule type" value="Genomic_DNA"/>
</dbReference>
<dbReference type="Proteomes" id="UP001552299">
    <property type="component" value="Unassembled WGS sequence"/>
</dbReference>
<organism evidence="2 3">
    <name type="scientific">Dendrobium thyrsiflorum</name>
    <name type="common">Pinecone-like raceme dendrobium</name>
    <name type="synonym">Orchid</name>
    <dbReference type="NCBI Taxonomy" id="117978"/>
    <lineage>
        <taxon>Eukaryota</taxon>
        <taxon>Viridiplantae</taxon>
        <taxon>Streptophyta</taxon>
        <taxon>Embryophyta</taxon>
        <taxon>Tracheophyta</taxon>
        <taxon>Spermatophyta</taxon>
        <taxon>Magnoliopsida</taxon>
        <taxon>Liliopsida</taxon>
        <taxon>Asparagales</taxon>
        <taxon>Orchidaceae</taxon>
        <taxon>Epidendroideae</taxon>
        <taxon>Malaxideae</taxon>
        <taxon>Dendrobiinae</taxon>
        <taxon>Dendrobium</taxon>
    </lineage>
</organism>